<evidence type="ECO:0000256" key="6">
    <source>
        <dbReference type="ARBA" id="ARBA00023306"/>
    </source>
</evidence>
<comment type="similarity">
    <text evidence="2">Belongs to the DivIVA family.</text>
</comment>
<dbReference type="Gene3D" id="6.10.250.660">
    <property type="match status" value="1"/>
</dbReference>
<evidence type="ECO:0000313" key="9">
    <source>
        <dbReference type="Proteomes" id="UP000614200"/>
    </source>
</evidence>
<dbReference type="PANTHER" id="PTHR35794">
    <property type="entry name" value="CELL DIVISION PROTEIN DIVIVA"/>
    <property type="match status" value="1"/>
</dbReference>
<evidence type="ECO:0000256" key="4">
    <source>
        <dbReference type="ARBA" id="ARBA00022618"/>
    </source>
</evidence>
<comment type="caution">
    <text evidence="8">The sequence shown here is derived from an EMBL/GenBank/DDBJ whole genome shotgun (WGS) entry which is preliminary data.</text>
</comment>
<proteinExistence type="inferred from homology"/>
<accession>A0ABR9ZPS8</accession>
<protein>
    <submittedName>
        <fullName evidence="8">DivIVA domain-containing protein</fullName>
    </submittedName>
</protein>
<dbReference type="PANTHER" id="PTHR35794:SF2">
    <property type="entry name" value="CELL DIVISION PROTEIN DIVIVA"/>
    <property type="match status" value="1"/>
</dbReference>
<keyword evidence="6" id="KW-0131">Cell cycle</keyword>
<name>A0ABR9ZPS8_9FIRM</name>
<dbReference type="RefSeq" id="WP_207736133.1">
    <property type="nucleotide sequence ID" value="NZ_JADKNH010000001.1"/>
</dbReference>
<feature type="coiled-coil region" evidence="7">
    <location>
        <begin position="38"/>
        <end position="65"/>
    </location>
</feature>
<reference evidence="8 9" key="1">
    <citation type="submission" date="2020-11" db="EMBL/GenBank/DDBJ databases">
        <title>Fusibacter basophilias sp. nov.</title>
        <authorList>
            <person name="Qiu D."/>
        </authorList>
    </citation>
    <scope>NUCLEOTIDE SEQUENCE [LARGE SCALE GENOMIC DNA]</scope>
    <source>
        <strain evidence="8 9">Q10-2</strain>
    </source>
</reference>
<dbReference type="NCBIfam" id="TIGR03544">
    <property type="entry name" value="DivI1A_domain"/>
    <property type="match status" value="1"/>
</dbReference>
<dbReference type="Proteomes" id="UP000614200">
    <property type="component" value="Unassembled WGS sequence"/>
</dbReference>
<gene>
    <name evidence="8" type="ORF">ISU02_00840</name>
</gene>
<evidence type="ECO:0000256" key="3">
    <source>
        <dbReference type="ARBA" id="ARBA00022490"/>
    </source>
</evidence>
<comment type="subcellular location">
    <subcellularLocation>
        <location evidence="1">Cytoplasm</location>
    </subcellularLocation>
</comment>
<evidence type="ECO:0000256" key="7">
    <source>
        <dbReference type="SAM" id="Coils"/>
    </source>
</evidence>
<evidence type="ECO:0000256" key="1">
    <source>
        <dbReference type="ARBA" id="ARBA00004496"/>
    </source>
</evidence>
<evidence type="ECO:0000313" key="8">
    <source>
        <dbReference type="EMBL" id="MBF4691639.1"/>
    </source>
</evidence>
<keyword evidence="5 7" id="KW-0175">Coiled coil</keyword>
<keyword evidence="3" id="KW-0963">Cytoplasm</keyword>
<evidence type="ECO:0000256" key="5">
    <source>
        <dbReference type="ARBA" id="ARBA00023054"/>
    </source>
</evidence>
<dbReference type="InterPro" id="IPR007793">
    <property type="entry name" value="DivIVA_fam"/>
</dbReference>
<dbReference type="EMBL" id="JADKNH010000001">
    <property type="protein sequence ID" value="MBF4691639.1"/>
    <property type="molecule type" value="Genomic_DNA"/>
</dbReference>
<dbReference type="Pfam" id="PF05103">
    <property type="entry name" value="DivIVA"/>
    <property type="match status" value="1"/>
</dbReference>
<evidence type="ECO:0000256" key="2">
    <source>
        <dbReference type="ARBA" id="ARBA00009008"/>
    </source>
</evidence>
<dbReference type="InterPro" id="IPR019933">
    <property type="entry name" value="DivIVA_domain"/>
</dbReference>
<keyword evidence="9" id="KW-1185">Reference proteome</keyword>
<keyword evidence="4" id="KW-0132">Cell division</keyword>
<sequence>MRFMLTPLDIQNKHFSKAIRGYSESEVEEYMAQIVKSMEELIHVNIEATSKINELEKQLQHFEVMEKTITDAMVLAQKTSEDIIRTAENKAQYLIEKADDQAKKLITDANSEVLNIIKRQEHAKQEFMSFNTRFKVLLESQLELIQSQTREMG</sequence>
<organism evidence="8 9">
    <name type="scientific">Fusibacter ferrireducens</name>
    <dbReference type="NCBI Taxonomy" id="2785058"/>
    <lineage>
        <taxon>Bacteria</taxon>
        <taxon>Bacillati</taxon>
        <taxon>Bacillota</taxon>
        <taxon>Clostridia</taxon>
        <taxon>Eubacteriales</taxon>
        <taxon>Eubacteriales Family XII. Incertae Sedis</taxon>
        <taxon>Fusibacter</taxon>
    </lineage>
</organism>